<evidence type="ECO:0000259" key="2">
    <source>
        <dbReference type="Pfam" id="PF07835"/>
    </source>
</evidence>
<organism evidence="3 4">
    <name type="scientific">Methylocystis echinoides</name>
    <dbReference type="NCBI Taxonomy" id="29468"/>
    <lineage>
        <taxon>Bacteria</taxon>
        <taxon>Pseudomonadati</taxon>
        <taxon>Pseudomonadota</taxon>
        <taxon>Alphaproteobacteria</taxon>
        <taxon>Hyphomicrobiales</taxon>
        <taxon>Methylocystaceae</taxon>
        <taxon>Methylocystis</taxon>
    </lineage>
</organism>
<accession>A0A9W6LQV4</accession>
<gene>
    <name evidence="3" type="ORF">LMG27198_07530</name>
</gene>
<dbReference type="Proteomes" id="UP001144323">
    <property type="component" value="Unassembled WGS sequence"/>
</dbReference>
<evidence type="ECO:0000313" key="4">
    <source>
        <dbReference type="Proteomes" id="UP001144323"/>
    </source>
</evidence>
<dbReference type="Gene3D" id="1.20.5.160">
    <property type="entry name" value="Bacterial aa3 type cytochrome c oxidase subunit IV"/>
    <property type="match status" value="1"/>
</dbReference>
<dbReference type="RefSeq" id="WP_281800566.1">
    <property type="nucleotide sequence ID" value="NZ_BSEC01000001.1"/>
</dbReference>
<evidence type="ECO:0000256" key="1">
    <source>
        <dbReference type="SAM" id="Phobius"/>
    </source>
</evidence>
<dbReference type="EMBL" id="BSEC01000001">
    <property type="protein sequence ID" value="GLI91761.1"/>
    <property type="molecule type" value="Genomic_DNA"/>
</dbReference>
<dbReference type="Pfam" id="PF07835">
    <property type="entry name" value="COX4_pro_2"/>
    <property type="match status" value="1"/>
</dbReference>
<name>A0A9W6LQV4_9HYPH</name>
<feature type="domain" description="Cytochrome c oxidase subunit IV bacterial aa3 type" evidence="2">
    <location>
        <begin position="13"/>
        <end position="46"/>
    </location>
</feature>
<reference evidence="3" key="1">
    <citation type="journal article" date="2023" name="Int. J. Syst. Evol. Microbiol.">
        <title>Methylocystis iwaonis sp. nov., a type II methane-oxidizing bacterium from surface soil of a rice paddy field in Japan, and emended description of the genus Methylocystis (ex Whittenbury et al. 1970) Bowman et al. 1993.</title>
        <authorList>
            <person name="Kaise H."/>
            <person name="Sawadogo J.B."/>
            <person name="Alam M.S."/>
            <person name="Ueno C."/>
            <person name="Dianou D."/>
            <person name="Shinjo R."/>
            <person name="Asakawa S."/>
        </authorList>
    </citation>
    <scope>NUCLEOTIDE SEQUENCE</scope>
    <source>
        <strain evidence="3">LMG27198</strain>
    </source>
</reference>
<dbReference type="AlphaFoldDB" id="A0A9W6LQV4"/>
<feature type="transmembrane region" description="Helical" evidence="1">
    <location>
        <begin position="24"/>
        <end position="46"/>
    </location>
</feature>
<evidence type="ECO:0000313" key="3">
    <source>
        <dbReference type="EMBL" id="GLI91761.1"/>
    </source>
</evidence>
<protein>
    <recommendedName>
        <fullName evidence="2">Cytochrome c oxidase subunit IV bacterial aa3 type domain-containing protein</fullName>
    </recommendedName>
</protein>
<keyword evidence="1" id="KW-0812">Transmembrane</keyword>
<sequence>MASNRGSASTDADWAEHMKTYNGFLWLLKFSAGASAATLAALYLLFAR</sequence>
<dbReference type="InterPro" id="IPR012422">
    <property type="entry name" value="Cyt_c_oxidase_su4_bac-aa3"/>
</dbReference>
<keyword evidence="1" id="KW-0472">Membrane</keyword>
<proteinExistence type="predicted"/>
<keyword evidence="4" id="KW-1185">Reference proteome</keyword>
<dbReference type="InterPro" id="IPR036596">
    <property type="entry name" value="Cyt-C_aa3_sf"/>
</dbReference>
<dbReference type="SUPFAM" id="SSF81469">
    <property type="entry name" value="Bacterial aa3 type cytochrome c oxidase subunit IV"/>
    <property type="match status" value="1"/>
</dbReference>
<comment type="caution">
    <text evidence="3">The sequence shown here is derived from an EMBL/GenBank/DDBJ whole genome shotgun (WGS) entry which is preliminary data.</text>
</comment>
<keyword evidence="1" id="KW-1133">Transmembrane helix</keyword>